<dbReference type="Proteomes" id="UP001197492">
    <property type="component" value="Unassembled WGS sequence"/>
</dbReference>
<gene>
    <name evidence="6" type="ORF">KSV97_02985</name>
    <name evidence="7" type="ORF">KSW06_03165</name>
</gene>
<organism evidence="6 8">
    <name type="scientific">Catenibacterium mitsuokai</name>
    <dbReference type="NCBI Taxonomy" id="100886"/>
    <lineage>
        <taxon>Bacteria</taxon>
        <taxon>Bacillati</taxon>
        <taxon>Bacillota</taxon>
        <taxon>Erysipelotrichia</taxon>
        <taxon>Erysipelotrichales</taxon>
        <taxon>Coprobacillaceae</taxon>
        <taxon>Catenibacterium</taxon>
    </lineage>
</organism>
<evidence type="ECO:0000256" key="3">
    <source>
        <dbReference type="ARBA" id="ARBA00023125"/>
    </source>
</evidence>
<keyword evidence="3" id="KW-0238">DNA-binding</keyword>
<evidence type="ECO:0000259" key="5">
    <source>
        <dbReference type="PROSITE" id="PS50931"/>
    </source>
</evidence>
<evidence type="ECO:0000256" key="2">
    <source>
        <dbReference type="ARBA" id="ARBA00023015"/>
    </source>
</evidence>
<dbReference type="GO" id="GO:0003677">
    <property type="term" value="F:DNA binding"/>
    <property type="evidence" value="ECO:0007669"/>
    <property type="project" value="UniProtKB-KW"/>
</dbReference>
<evidence type="ECO:0000256" key="1">
    <source>
        <dbReference type="ARBA" id="ARBA00009437"/>
    </source>
</evidence>
<comment type="caution">
    <text evidence="6">The sequence shown here is derived from an EMBL/GenBank/DDBJ whole genome shotgun (WGS) entry which is preliminary data.</text>
</comment>
<evidence type="ECO:0000313" key="6">
    <source>
        <dbReference type="EMBL" id="MBV3382207.1"/>
    </source>
</evidence>
<keyword evidence="2" id="KW-0805">Transcription regulation</keyword>
<dbReference type="InterPro" id="IPR005119">
    <property type="entry name" value="LysR_subst-bd"/>
</dbReference>
<dbReference type="EMBL" id="JAHOEF010000012">
    <property type="protein sequence ID" value="MBV3382207.1"/>
    <property type="molecule type" value="Genomic_DNA"/>
</dbReference>
<evidence type="ECO:0000256" key="4">
    <source>
        <dbReference type="ARBA" id="ARBA00023163"/>
    </source>
</evidence>
<dbReference type="Proteomes" id="UP001196408">
    <property type="component" value="Unassembled WGS sequence"/>
</dbReference>
<dbReference type="CDD" id="cd05466">
    <property type="entry name" value="PBP2_LTTR_substrate"/>
    <property type="match status" value="1"/>
</dbReference>
<evidence type="ECO:0000313" key="7">
    <source>
        <dbReference type="EMBL" id="MBV3392265.1"/>
    </source>
</evidence>
<dbReference type="InterPro" id="IPR050950">
    <property type="entry name" value="HTH-type_LysR_regulators"/>
</dbReference>
<dbReference type="PROSITE" id="PS50931">
    <property type="entry name" value="HTH_LYSR"/>
    <property type="match status" value="1"/>
</dbReference>
<sequence length="294" mass="34061">MANYDYYRIFYYVAQYQSFTKAAEMLRNNQPNITRYINNLESELGCKLFIRSNRGVKLTPEGENLFEHVAIAQEHLRLGESELQKEKELNSGLITLGVSENALRIFLLDHLERFHEQYPHVRLRITNHTTPEALESLRNDLCDFSVVTTPIDLPHLLQVLVLDHFEDILICGKKYKELSLKRHSLDEFKDTPFVSLTSQTGTRNFYNQYFLDNGVSFHPDIEVSTTDQIIPLIVHNLGIAFYPRKLAQPYLDKGEVYEIPLIQSLPHRKVCLVKDPNKSQSIASSKLIESLTHR</sequence>
<evidence type="ECO:0000313" key="8">
    <source>
        <dbReference type="Proteomes" id="UP001196408"/>
    </source>
</evidence>
<dbReference type="GO" id="GO:0005829">
    <property type="term" value="C:cytosol"/>
    <property type="evidence" value="ECO:0007669"/>
    <property type="project" value="TreeGrafter"/>
</dbReference>
<dbReference type="PANTHER" id="PTHR30419">
    <property type="entry name" value="HTH-TYPE TRANSCRIPTIONAL REGULATOR YBHD"/>
    <property type="match status" value="1"/>
</dbReference>
<accession>A0AAW4MSH2</accession>
<dbReference type="AlphaFoldDB" id="A0AAW4MSH2"/>
<dbReference type="Pfam" id="PF00126">
    <property type="entry name" value="HTH_1"/>
    <property type="match status" value="1"/>
</dbReference>
<dbReference type="GeneID" id="301322979"/>
<dbReference type="Pfam" id="PF03466">
    <property type="entry name" value="LysR_substrate"/>
    <property type="match status" value="1"/>
</dbReference>
<keyword evidence="4" id="KW-0804">Transcription</keyword>
<name>A0AAW4MSH2_9FIRM</name>
<dbReference type="EMBL" id="JAHOEL010000013">
    <property type="protein sequence ID" value="MBV3392265.1"/>
    <property type="molecule type" value="Genomic_DNA"/>
</dbReference>
<proteinExistence type="inferred from homology"/>
<dbReference type="RefSeq" id="WP_217747203.1">
    <property type="nucleotide sequence ID" value="NZ_JAHOEB010000013.1"/>
</dbReference>
<reference evidence="6 9" key="1">
    <citation type="submission" date="2021-06" db="EMBL/GenBank/DDBJ databases">
        <title>Collection of gut derived symbiotic bacterial strains cultured from healthy donors.</title>
        <authorList>
            <person name="Lin H."/>
            <person name="Littmann E."/>
            <person name="Pamer E.G."/>
        </authorList>
    </citation>
    <scope>NUCLEOTIDE SEQUENCE</scope>
    <source>
        <strain evidence="7 9">MSK.21.70</strain>
        <strain evidence="6">MSK.21.82</strain>
    </source>
</reference>
<evidence type="ECO:0000313" key="9">
    <source>
        <dbReference type="Proteomes" id="UP001197492"/>
    </source>
</evidence>
<comment type="similarity">
    <text evidence="1">Belongs to the LysR transcriptional regulatory family.</text>
</comment>
<feature type="domain" description="HTH lysR-type" evidence="5">
    <location>
        <begin position="8"/>
        <end position="59"/>
    </location>
</feature>
<dbReference type="FunFam" id="1.10.10.10:FF:000001">
    <property type="entry name" value="LysR family transcriptional regulator"/>
    <property type="match status" value="1"/>
</dbReference>
<dbReference type="GO" id="GO:0003700">
    <property type="term" value="F:DNA-binding transcription factor activity"/>
    <property type="evidence" value="ECO:0007669"/>
    <property type="project" value="InterPro"/>
</dbReference>
<keyword evidence="9" id="KW-1185">Reference proteome</keyword>
<dbReference type="InterPro" id="IPR000847">
    <property type="entry name" value="LysR_HTH_N"/>
</dbReference>
<protein>
    <submittedName>
        <fullName evidence="6">LysR family transcriptional regulator</fullName>
    </submittedName>
</protein>